<dbReference type="SUPFAM" id="SSF50129">
    <property type="entry name" value="GroES-like"/>
    <property type="match status" value="1"/>
</dbReference>
<dbReference type="Pfam" id="PF00107">
    <property type="entry name" value="ADH_zinc_N"/>
    <property type="match status" value="1"/>
</dbReference>
<dbReference type="Gene3D" id="3.40.50.720">
    <property type="entry name" value="NAD(P)-binding Rossmann-like Domain"/>
    <property type="match status" value="1"/>
</dbReference>
<protein>
    <submittedName>
        <fullName evidence="2">Putative zinc-type alcohol dehydrogenase-like protein YogA</fullName>
    </submittedName>
</protein>
<keyword evidence="3" id="KW-1185">Reference proteome</keyword>
<evidence type="ECO:0000259" key="1">
    <source>
        <dbReference type="SMART" id="SM00829"/>
    </source>
</evidence>
<gene>
    <name evidence="2" type="primary">yogA_0</name>
    <name evidence="2" type="ORF">A0J61_07804</name>
</gene>
<dbReference type="InterPro" id="IPR036291">
    <property type="entry name" value="NAD(P)-bd_dom_sf"/>
</dbReference>
<dbReference type="GO" id="GO:0016491">
    <property type="term" value="F:oxidoreductase activity"/>
    <property type="evidence" value="ECO:0007669"/>
    <property type="project" value="InterPro"/>
</dbReference>
<dbReference type="PANTHER" id="PTHR45033">
    <property type="match status" value="1"/>
</dbReference>
<dbReference type="SMART" id="SM00829">
    <property type="entry name" value="PKS_ER"/>
    <property type="match status" value="1"/>
</dbReference>
<dbReference type="OrthoDB" id="449487at2759"/>
<dbReference type="InParanoid" id="A0A1C7N4V3"/>
<sequence>MVSAFLTENAPNKTKLKHGVVFKENKFTEPKENQSIVQIRAASFNHRDVWILNGVYPSVEYGSILGSDAVAYITKSNSENLSVGQRVLINPGYGWKSDPRGPEDKFYILGLPPTMGTMTEEPIAVDNDELVSCPEHLTHAEAASLPLAGLTAYRALFTQSLVREGDYVLITGIGGGVALFALQFAVAIGAHVYVTSSSQEKIDKAIKMGAKGGVNYKNENFIDELKHQLNGNKLSAIVDGAGGPLYAALPELMRPGGIIANYGHTATPEGVTFNMDHVRENLVWKGSTMGSRREFIEMVKLVEEKKIKPVVSHVWSGLNSDTFDKAINVMNNGHQFGKIVLEFNEHLDKNKS</sequence>
<dbReference type="EMBL" id="LUGH01000549">
    <property type="protein sequence ID" value="OBZ84143.1"/>
    <property type="molecule type" value="Genomic_DNA"/>
</dbReference>
<organism evidence="2 3">
    <name type="scientific">Choanephora cucurbitarum</name>
    <dbReference type="NCBI Taxonomy" id="101091"/>
    <lineage>
        <taxon>Eukaryota</taxon>
        <taxon>Fungi</taxon>
        <taxon>Fungi incertae sedis</taxon>
        <taxon>Mucoromycota</taxon>
        <taxon>Mucoromycotina</taxon>
        <taxon>Mucoromycetes</taxon>
        <taxon>Mucorales</taxon>
        <taxon>Mucorineae</taxon>
        <taxon>Choanephoraceae</taxon>
        <taxon>Choanephoroideae</taxon>
        <taxon>Choanephora</taxon>
    </lineage>
</organism>
<dbReference type="InterPro" id="IPR052711">
    <property type="entry name" value="Zinc_ADH-like"/>
</dbReference>
<proteinExistence type="predicted"/>
<evidence type="ECO:0000313" key="3">
    <source>
        <dbReference type="Proteomes" id="UP000093000"/>
    </source>
</evidence>
<dbReference type="CDD" id="cd05188">
    <property type="entry name" value="MDR"/>
    <property type="match status" value="1"/>
</dbReference>
<dbReference type="InterPro" id="IPR020843">
    <property type="entry name" value="ER"/>
</dbReference>
<dbReference type="STRING" id="101091.A0A1C7N4V3"/>
<dbReference type="InterPro" id="IPR011032">
    <property type="entry name" value="GroES-like_sf"/>
</dbReference>
<dbReference type="Pfam" id="PF08240">
    <property type="entry name" value="ADH_N"/>
    <property type="match status" value="1"/>
</dbReference>
<dbReference type="AlphaFoldDB" id="A0A1C7N4V3"/>
<comment type="caution">
    <text evidence="2">The sequence shown here is derived from an EMBL/GenBank/DDBJ whole genome shotgun (WGS) entry which is preliminary data.</text>
</comment>
<dbReference type="InterPro" id="IPR013154">
    <property type="entry name" value="ADH-like_N"/>
</dbReference>
<dbReference type="SUPFAM" id="SSF51735">
    <property type="entry name" value="NAD(P)-binding Rossmann-fold domains"/>
    <property type="match status" value="1"/>
</dbReference>
<dbReference type="PANTHER" id="PTHR45033:SF3">
    <property type="entry name" value="DEHYDROGENASE, PUTATIVE (AFU_ORTHOLOGUE AFUA_2G13270)-RELATED"/>
    <property type="match status" value="1"/>
</dbReference>
<dbReference type="Gene3D" id="3.90.180.10">
    <property type="entry name" value="Medium-chain alcohol dehydrogenases, catalytic domain"/>
    <property type="match status" value="1"/>
</dbReference>
<accession>A0A1C7N4V3</accession>
<feature type="domain" description="Enoyl reductase (ER)" evidence="1">
    <location>
        <begin position="19"/>
        <end position="341"/>
    </location>
</feature>
<name>A0A1C7N4V3_9FUNG</name>
<evidence type="ECO:0000313" key="2">
    <source>
        <dbReference type="EMBL" id="OBZ84143.1"/>
    </source>
</evidence>
<dbReference type="InterPro" id="IPR013149">
    <property type="entry name" value="ADH-like_C"/>
</dbReference>
<reference evidence="2 3" key="1">
    <citation type="submission" date="2016-03" db="EMBL/GenBank/DDBJ databases">
        <title>Choanephora cucurbitarum.</title>
        <authorList>
            <person name="Min B."/>
            <person name="Park H."/>
            <person name="Park J.-H."/>
            <person name="Shin H.-D."/>
            <person name="Choi I.-G."/>
        </authorList>
    </citation>
    <scope>NUCLEOTIDE SEQUENCE [LARGE SCALE GENOMIC DNA]</scope>
    <source>
        <strain evidence="2 3">KUS-F28377</strain>
    </source>
</reference>
<dbReference type="Proteomes" id="UP000093000">
    <property type="component" value="Unassembled WGS sequence"/>
</dbReference>